<name>A0A379CKR9_PLESH</name>
<dbReference type="RefSeq" id="WP_064977112.1">
    <property type="nucleotide sequence ID" value="NZ_CP050969.1"/>
</dbReference>
<dbReference type="AlphaFoldDB" id="A0A379CKR9"/>
<sequence>MRRTTPRWPLRAGALLGSLLLLAGCDSGEQQDLETVLQDIYQEVPQERISAPKALERTGRLLFVAAPLRNPFMTPQMEVAGDRGFDCAQPNTERKKTALEQYGLEKLKFRGVIGDKSQLWALVETPDSELVRIGPGDFLGLNWGTLETVSPNKIELREMVSDGRGCWQQRQVAMTLDTSPFGA</sequence>
<evidence type="ECO:0000256" key="1">
    <source>
        <dbReference type="SAM" id="SignalP"/>
    </source>
</evidence>
<organism evidence="2 3">
    <name type="scientific">Plesiomonas shigelloides</name>
    <name type="common">Aeromonas shigelloides</name>
    <dbReference type="NCBI Taxonomy" id="703"/>
    <lineage>
        <taxon>Bacteria</taxon>
        <taxon>Pseudomonadati</taxon>
        <taxon>Pseudomonadota</taxon>
        <taxon>Gammaproteobacteria</taxon>
        <taxon>Enterobacterales</taxon>
        <taxon>Enterobacteriaceae</taxon>
        <taxon>Plesiomonas</taxon>
    </lineage>
</organism>
<dbReference type="EMBL" id="JAFNAA010000003">
    <property type="protein sequence ID" value="MBO1107262.1"/>
    <property type="molecule type" value="Genomic_DNA"/>
</dbReference>
<dbReference type="Pfam" id="PF04351">
    <property type="entry name" value="PilP"/>
    <property type="match status" value="1"/>
</dbReference>
<accession>A0A379CKR9</accession>
<evidence type="ECO:0000313" key="3">
    <source>
        <dbReference type="Proteomes" id="UP000664658"/>
    </source>
</evidence>
<keyword evidence="1" id="KW-0732">Signal</keyword>
<proteinExistence type="predicted"/>
<dbReference type="InterPro" id="IPR007446">
    <property type="entry name" value="PilP"/>
</dbReference>
<comment type="caution">
    <text evidence="2">The sequence shown here is derived from an EMBL/GenBank/DDBJ whole genome shotgun (WGS) entry which is preliminary data.</text>
</comment>
<dbReference type="PROSITE" id="PS51257">
    <property type="entry name" value="PROKAR_LIPOPROTEIN"/>
    <property type="match status" value="1"/>
</dbReference>
<reference evidence="2" key="1">
    <citation type="submission" date="2021-03" db="EMBL/GenBank/DDBJ databases">
        <title>Plesiomonas shigelloides zfcc0051, isolated from zebrafish feces.</title>
        <authorList>
            <person name="Vanderhoek Z."/>
            <person name="Gaulke C."/>
        </authorList>
    </citation>
    <scope>NUCLEOTIDE SEQUENCE</scope>
    <source>
        <strain evidence="2">Zfcc0051</strain>
    </source>
</reference>
<evidence type="ECO:0000313" key="2">
    <source>
        <dbReference type="EMBL" id="MBO1107262.1"/>
    </source>
</evidence>
<feature type="signal peptide" evidence="1">
    <location>
        <begin position="1"/>
        <end position="23"/>
    </location>
</feature>
<feature type="chain" id="PRO_5041164230" evidence="1">
    <location>
        <begin position="24"/>
        <end position="183"/>
    </location>
</feature>
<dbReference type="PIRSF" id="PIRSF016481">
    <property type="entry name" value="Pilus_assembly_PilP"/>
    <property type="match status" value="1"/>
</dbReference>
<dbReference type="Proteomes" id="UP000664658">
    <property type="component" value="Unassembled WGS sequence"/>
</dbReference>
<dbReference type="Gene3D" id="2.30.30.830">
    <property type="match status" value="1"/>
</dbReference>
<dbReference type="KEGG" id="pshi:SAMEA2665130_0219"/>
<protein>
    <submittedName>
        <fullName evidence="2">Pilus assembly protein PilP</fullName>
    </submittedName>
</protein>
<gene>
    <name evidence="2" type="ORF">J2R62_03345</name>
</gene>